<sequence>MTTSREAPRDDDKRLCGLSVPLGVGGSWEKEGWRAVVEAARIAELCGFHSIWLTHGDCGVAAAQPNPVLVAAAVSVSTQHIRVRVERAEQPEHDPLRIAEDWSVVDNLSNARVELLSRVGRRKEGAHSDGIDRARAQILSTRHLWSGKHVLRAGPEEEEYSVHTYPAPQHADPVFWLAECGDGLGLKLSAELNTGVYITDDLTFDQIAERVVLSEEQFRAVNGRPGRVAVAAGTALSPEEIQGIHALGVEEVVHELDIEAARGRLTEAITELAHTNDLMAMSAIARRD</sequence>
<feature type="domain" description="Luciferase-like" evidence="3">
    <location>
        <begin position="30"/>
        <end position="236"/>
    </location>
</feature>
<evidence type="ECO:0000256" key="1">
    <source>
        <dbReference type="ARBA" id="ARBA00023002"/>
    </source>
</evidence>
<dbReference type="SUPFAM" id="SSF51679">
    <property type="entry name" value="Bacterial luciferase-like"/>
    <property type="match status" value="1"/>
</dbReference>
<evidence type="ECO:0000259" key="3">
    <source>
        <dbReference type="Pfam" id="PF00296"/>
    </source>
</evidence>
<keyword evidence="5" id="KW-1185">Reference proteome</keyword>
<keyword evidence="1" id="KW-0560">Oxidoreductase</keyword>
<dbReference type="InterPro" id="IPR011251">
    <property type="entry name" value="Luciferase-like_dom"/>
</dbReference>
<dbReference type="EMBL" id="CP120983">
    <property type="protein sequence ID" value="WLQ63432.1"/>
    <property type="molecule type" value="Genomic_DNA"/>
</dbReference>
<proteinExistence type="predicted"/>
<evidence type="ECO:0000256" key="2">
    <source>
        <dbReference type="ARBA" id="ARBA00023033"/>
    </source>
</evidence>
<dbReference type="PANTHER" id="PTHR30137">
    <property type="entry name" value="LUCIFERASE-LIKE MONOOXYGENASE"/>
    <property type="match status" value="1"/>
</dbReference>
<dbReference type="Gene3D" id="3.20.20.30">
    <property type="entry name" value="Luciferase-like domain"/>
    <property type="match status" value="1"/>
</dbReference>
<dbReference type="Proteomes" id="UP001224433">
    <property type="component" value="Chromosome"/>
</dbReference>
<organism evidence="4 5">
    <name type="scientific">Streptomyces glycanivorans</name>
    <dbReference type="NCBI Taxonomy" id="3033808"/>
    <lineage>
        <taxon>Bacteria</taxon>
        <taxon>Bacillati</taxon>
        <taxon>Actinomycetota</taxon>
        <taxon>Actinomycetes</taxon>
        <taxon>Kitasatosporales</taxon>
        <taxon>Streptomycetaceae</taxon>
        <taxon>Streptomyces</taxon>
    </lineage>
</organism>
<gene>
    <name evidence="4" type="ORF">P8A20_07400</name>
</gene>
<accession>A0ABY9JBF5</accession>
<dbReference type="InterPro" id="IPR036661">
    <property type="entry name" value="Luciferase-like_sf"/>
</dbReference>
<protein>
    <submittedName>
        <fullName evidence="4">LLM class flavin-dependent oxidoreductase</fullName>
    </submittedName>
</protein>
<reference evidence="4 5" key="1">
    <citation type="submission" date="2023-03" db="EMBL/GenBank/DDBJ databases">
        <title>Isolation and description of six Streptomyces strains from soil environments, able to metabolize different microbial glucans.</title>
        <authorList>
            <person name="Widen T."/>
            <person name="Larsbrink J."/>
        </authorList>
    </citation>
    <scope>NUCLEOTIDE SEQUENCE [LARGE SCALE GENOMIC DNA]</scope>
    <source>
        <strain evidence="4 5">Alt3</strain>
    </source>
</reference>
<dbReference type="PANTHER" id="PTHR30137:SF8">
    <property type="entry name" value="BLR5498 PROTEIN"/>
    <property type="match status" value="1"/>
</dbReference>
<dbReference type="RefSeq" id="WP_306103154.1">
    <property type="nucleotide sequence ID" value="NZ_CP120983.1"/>
</dbReference>
<keyword evidence="2" id="KW-0503">Monooxygenase</keyword>
<dbReference type="InterPro" id="IPR050766">
    <property type="entry name" value="Bact_Lucif_Oxidored"/>
</dbReference>
<dbReference type="Pfam" id="PF00296">
    <property type="entry name" value="Bac_luciferase"/>
    <property type="match status" value="1"/>
</dbReference>
<evidence type="ECO:0000313" key="4">
    <source>
        <dbReference type="EMBL" id="WLQ63432.1"/>
    </source>
</evidence>
<name>A0ABY9JBF5_9ACTN</name>
<evidence type="ECO:0000313" key="5">
    <source>
        <dbReference type="Proteomes" id="UP001224433"/>
    </source>
</evidence>